<accession>A0A2P5WZH0</accession>
<feature type="compositionally biased region" description="Basic and acidic residues" evidence="1">
    <location>
        <begin position="212"/>
        <end position="230"/>
    </location>
</feature>
<evidence type="ECO:0000256" key="1">
    <source>
        <dbReference type="SAM" id="MobiDB-lite"/>
    </source>
</evidence>
<dbReference type="EMBL" id="KZ666033">
    <property type="protein sequence ID" value="PPR96485.1"/>
    <property type="molecule type" value="Genomic_DNA"/>
</dbReference>
<feature type="compositionally biased region" description="Basic and acidic residues" evidence="1">
    <location>
        <begin position="189"/>
        <end position="205"/>
    </location>
</feature>
<evidence type="ECO:0000313" key="3">
    <source>
        <dbReference type="Proteomes" id="UP000239757"/>
    </source>
</evidence>
<evidence type="ECO:0000313" key="2">
    <source>
        <dbReference type="EMBL" id="PPR96485.1"/>
    </source>
</evidence>
<reference evidence="2 3" key="1">
    <citation type="submission" date="2015-01" db="EMBL/GenBank/DDBJ databases">
        <title>Genome of allotetraploid Gossypium barbadense reveals genomic plasticity and fiber elongation in cotton evolution.</title>
        <authorList>
            <person name="Chen X."/>
            <person name="Liu X."/>
            <person name="Zhao B."/>
            <person name="Zheng H."/>
            <person name="Hu Y."/>
            <person name="Lu G."/>
            <person name="Yang C."/>
            <person name="Chen J."/>
            <person name="Shan C."/>
            <person name="Zhang L."/>
            <person name="Zhou Y."/>
            <person name="Wang L."/>
            <person name="Guo W."/>
            <person name="Bai Y."/>
            <person name="Ruan J."/>
            <person name="Shangguan X."/>
            <person name="Mao Y."/>
            <person name="Jiang J."/>
            <person name="Zhu Y."/>
            <person name="Lei J."/>
            <person name="Kang H."/>
            <person name="Chen S."/>
            <person name="He X."/>
            <person name="Wang R."/>
            <person name="Wang Y."/>
            <person name="Chen J."/>
            <person name="Wang L."/>
            <person name="Yu S."/>
            <person name="Wang B."/>
            <person name="Wei J."/>
            <person name="Song S."/>
            <person name="Lu X."/>
            <person name="Gao Z."/>
            <person name="Gu W."/>
            <person name="Deng X."/>
            <person name="Ma D."/>
            <person name="Wang S."/>
            <person name="Liang W."/>
            <person name="Fang L."/>
            <person name="Cai C."/>
            <person name="Zhu X."/>
            <person name="Zhou B."/>
            <person name="Zhang Y."/>
            <person name="Chen Z."/>
            <person name="Xu S."/>
            <person name="Zhu R."/>
            <person name="Wang S."/>
            <person name="Zhang T."/>
            <person name="Zhao G."/>
        </authorList>
    </citation>
    <scope>NUCLEOTIDE SEQUENCE [LARGE SCALE GENOMIC DNA]</scope>
    <source>
        <strain evidence="3">cv. Xinhai21</strain>
        <tissue evidence="2">Leaf</tissue>
    </source>
</reference>
<feature type="compositionally biased region" description="Basic and acidic residues" evidence="1">
    <location>
        <begin position="139"/>
        <end position="166"/>
    </location>
</feature>
<gene>
    <name evidence="2" type="ORF">GOBAR_AA24185</name>
</gene>
<dbReference type="Proteomes" id="UP000239757">
    <property type="component" value="Unassembled WGS sequence"/>
</dbReference>
<protein>
    <submittedName>
        <fullName evidence="2">Uncharacterized protein</fullName>
    </submittedName>
</protein>
<organism evidence="2 3">
    <name type="scientific">Gossypium barbadense</name>
    <name type="common">Sea Island cotton</name>
    <name type="synonym">Hibiscus barbadensis</name>
    <dbReference type="NCBI Taxonomy" id="3634"/>
    <lineage>
        <taxon>Eukaryota</taxon>
        <taxon>Viridiplantae</taxon>
        <taxon>Streptophyta</taxon>
        <taxon>Embryophyta</taxon>
        <taxon>Tracheophyta</taxon>
        <taxon>Spermatophyta</taxon>
        <taxon>Magnoliopsida</taxon>
        <taxon>eudicotyledons</taxon>
        <taxon>Gunneridae</taxon>
        <taxon>Pentapetalae</taxon>
        <taxon>rosids</taxon>
        <taxon>malvids</taxon>
        <taxon>Malvales</taxon>
        <taxon>Malvaceae</taxon>
        <taxon>Malvoideae</taxon>
        <taxon>Gossypium</taxon>
    </lineage>
</organism>
<feature type="compositionally biased region" description="Basic and acidic residues" evidence="1">
    <location>
        <begin position="303"/>
        <end position="314"/>
    </location>
</feature>
<dbReference type="AlphaFoldDB" id="A0A2P5WZH0"/>
<proteinExistence type="predicted"/>
<feature type="compositionally biased region" description="Basic and acidic residues" evidence="1">
    <location>
        <begin position="272"/>
        <end position="289"/>
    </location>
</feature>
<sequence length="320" mass="34838">MYSLNIKCPHLIFPLSTASKKTSSGALRCGLCKEGSVPKRDGKRRKGKDEVTSWWGTAQGEVRVGKEGAERETREGRAEATRGETNTKEIKNGETSDGAAGEKLIEVSGRIGRQGESSRRGTQGETRSIEWSPPGRLLSGEKGDPGETERGGWRGSIGRKDREGKRPGSRRKTLKEENPSRIFVGGEPRQIRESKGRERGEEGTRTPKGGARKREARGPYREAKETERYGNRQGATKDQGPLVEGESERGPATDGEEGGSGGGDWESATSSPREKEGGKRRNCRKERGPTPKGGKAPGGQNWERMDGASSDYRRLGHPPV</sequence>
<name>A0A2P5WZH0_GOSBA</name>
<feature type="region of interest" description="Disordered" evidence="1">
    <location>
        <begin position="35"/>
        <end position="320"/>
    </location>
</feature>
<feature type="compositionally biased region" description="Basic and acidic residues" evidence="1">
    <location>
        <begin position="63"/>
        <end position="94"/>
    </location>
</feature>